<dbReference type="RefSeq" id="WP_199918582.1">
    <property type="nucleotide sequence ID" value="NZ_BJCD01000029.1"/>
</dbReference>
<dbReference type="AlphaFoldDB" id="A0A4P5Z9R3"/>
<gene>
    <name evidence="2" type="ORF">PA905_04730</name>
</gene>
<protein>
    <submittedName>
        <fullName evidence="2">Uncharacterized protein</fullName>
    </submittedName>
</protein>
<keyword evidence="1" id="KW-1133">Transmembrane helix</keyword>
<keyword evidence="1" id="KW-0812">Transmembrane</keyword>
<dbReference type="GeneID" id="77289199"/>
<evidence type="ECO:0000313" key="3">
    <source>
        <dbReference type="Proteomes" id="UP000299794"/>
    </source>
</evidence>
<feature type="transmembrane region" description="Helical" evidence="1">
    <location>
        <begin position="6"/>
        <end position="21"/>
    </location>
</feature>
<dbReference type="Proteomes" id="UP000299794">
    <property type="component" value="Unassembled WGS sequence"/>
</dbReference>
<reference evidence="3" key="1">
    <citation type="submission" date="2019-02" db="EMBL/GenBank/DDBJ databases">
        <title>Draft genome sequence of Planktothrix agardhii NIES-905.</title>
        <authorList>
            <person name="Yamaguchi H."/>
            <person name="Suzuki S."/>
            <person name="Kawachi M."/>
        </authorList>
    </citation>
    <scope>NUCLEOTIDE SEQUENCE [LARGE SCALE GENOMIC DNA]</scope>
    <source>
        <strain evidence="3">CCAP 1459/11A</strain>
    </source>
</reference>
<proteinExistence type="predicted"/>
<comment type="caution">
    <text evidence="2">The sequence shown here is derived from an EMBL/GenBank/DDBJ whole genome shotgun (WGS) entry which is preliminary data.</text>
</comment>
<dbReference type="EMBL" id="BJCD01000029">
    <property type="protein sequence ID" value="GDZ92776.1"/>
    <property type="molecule type" value="Genomic_DNA"/>
</dbReference>
<accession>A0A4P5Z9R3</accession>
<name>A0A4P5Z9R3_PLAAG</name>
<evidence type="ECO:0000313" key="2">
    <source>
        <dbReference type="EMBL" id="GDZ92776.1"/>
    </source>
</evidence>
<organism evidence="2 3">
    <name type="scientific">Planktothrix agardhii CCAP 1459/11A</name>
    <dbReference type="NCBI Taxonomy" id="282420"/>
    <lineage>
        <taxon>Bacteria</taxon>
        <taxon>Bacillati</taxon>
        <taxon>Cyanobacteriota</taxon>
        <taxon>Cyanophyceae</taxon>
        <taxon>Oscillatoriophycideae</taxon>
        <taxon>Oscillatoriales</taxon>
        <taxon>Microcoleaceae</taxon>
        <taxon>Planktothrix</taxon>
    </lineage>
</organism>
<evidence type="ECO:0000256" key="1">
    <source>
        <dbReference type="SAM" id="Phobius"/>
    </source>
</evidence>
<sequence>MTFIDFIIVFIIILILVLFGIRKRGILSSFTGGKLDEYLNRWEVYAPQSYQKIRATNDIQIIAEKTGFSQVKIAKIKEHIFFKEHQLDDGIRLFDPDPDIADAWFRLQEGDYNDQDLRLLKHEYFEARFEGIFQTDYRTSHNATIKSGRTWTP</sequence>
<keyword evidence="1" id="KW-0472">Membrane</keyword>